<gene>
    <name evidence="1" type="ORF">SDC9_106752</name>
</gene>
<dbReference type="AlphaFoldDB" id="A0A645B4B4"/>
<reference evidence="1" key="1">
    <citation type="submission" date="2019-08" db="EMBL/GenBank/DDBJ databases">
        <authorList>
            <person name="Kucharzyk K."/>
            <person name="Murdoch R.W."/>
            <person name="Higgins S."/>
            <person name="Loffler F."/>
        </authorList>
    </citation>
    <scope>NUCLEOTIDE SEQUENCE</scope>
</reference>
<comment type="caution">
    <text evidence="1">The sequence shown here is derived from an EMBL/GenBank/DDBJ whole genome shotgun (WGS) entry which is preliminary data.</text>
</comment>
<organism evidence="1">
    <name type="scientific">bioreactor metagenome</name>
    <dbReference type="NCBI Taxonomy" id="1076179"/>
    <lineage>
        <taxon>unclassified sequences</taxon>
        <taxon>metagenomes</taxon>
        <taxon>ecological metagenomes</taxon>
    </lineage>
</organism>
<evidence type="ECO:0000313" key="1">
    <source>
        <dbReference type="EMBL" id="MPM59906.1"/>
    </source>
</evidence>
<protein>
    <submittedName>
        <fullName evidence="1">Uncharacterized protein</fullName>
    </submittedName>
</protein>
<proteinExistence type="predicted"/>
<accession>A0A645B4B4</accession>
<dbReference type="EMBL" id="VSSQ01017515">
    <property type="protein sequence ID" value="MPM59906.1"/>
    <property type="molecule type" value="Genomic_DNA"/>
</dbReference>
<name>A0A645B4B4_9ZZZZ</name>
<sequence>MESLHVLKNNWMKRNCILLAALFFSYFPLLSSPIPLLPLDQNIGQVIEAEPNSIEQTAKTALSQSYSLSWIETYIPSSMRTGFVFTYDRLLASLLPLKQLQVAASIQRGHLFEIPFCYHEPTYGYGSMTWMLNEDGHFVLLSLSVHE</sequence>